<keyword evidence="4" id="KW-1133">Transmembrane helix</keyword>
<gene>
    <name evidence="7" type="ORF">NC653_034511</name>
</gene>
<name>A0AAD6PW94_9ROSI</name>
<keyword evidence="3" id="KW-0812">Transmembrane</keyword>
<evidence type="ECO:0000256" key="4">
    <source>
        <dbReference type="ARBA" id="ARBA00022989"/>
    </source>
</evidence>
<keyword evidence="2" id="KW-0813">Transport</keyword>
<reference evidence="7" key="1">
    <citation type="journal article" date="2023" name="Mol. Ecol. Resour.">
        <title>Chromosome-level genome assembly of a triploid poplar Populus alba 'Berolinensis'.</title>
        <authorList>
            <person name="Chen S."/>
            <person name="Yu Y."/>
            <person name="Wang X."/>
            <person name="Wang S."/>
            <person name="Zhang T."/>
            <person name="Zhou Y."/>
            <person name="He R."/>
            <person name="Meng N."/>
            <person name="Wang Y."/>
            <person name="Liu W."/>
            <person name="Liu Z."/>
            <person name="Liu J."/>
            <person name="Guo Q."/>
            <person name="Huang H."/>
            <person name="Sederoff R.R."/>
            <person name="Wang G."/>
            <person name="Qu G."/>
            <person name="Chen S."/>
        </authorList>
    </citation>
    <scope>NUCLEOTIDE SEQUENCE</scope>
    <source>
        <strain evidence="7">SC-2020</strain>
    </source>
</reference>
<dbReference type="GO" id="GO:0042626">
    <property type="term" value="F:ATPase-coupled transmembrane transporter activity"/>
    <property type="evidence" value="ECO:0007669"/>
    <property type="project" value="TreeGrafter"/>
</dbReference>
<keyword evidence="5" id="KW-0472">Membrane</keyword>
<dbReference type="InterPro" id="IPR027417">
    <property type="entry name" value="P-loop_NTPase"/>
</dbReference>
<dbReference type="Gene3D" id="3.40.50.300">
    <property type="entry name" value="P-loop containing nucleotide triphosphate hydrolases"/>
    <property type="match status" value="1"/>
</dbReference>
<accession>A0AAD6PW94</accession>
<comment type="caution">
    <text evidence="7">The sequence shown here is derived from an EMBL/GenBank/DDBJ whole genome shotgun (WGS) entry which is preliminary data.</text>
</comment>
<dbReference type="EMBL" id="JAQIZT010000015">
    <property type="protein sequence ID" value="KAJ6969969.1"/>
    <property type="molecule type" value="Genomic_DNA"/>
</dbReference>
<dbReference type="SUPFAM" id="SSF52540">
    <property type="entry name" value="P-loop containing nucleoside triphosphate hydrolases"/>
    <property type="match status" value="1"/>
</dbReference>
<evidence type="ECO:0000313" key="8">
    <source>
        <dbReference type="Proteomes" id="UP001164929"/>
    </source>
</evidence>
<evidence type="ECO:0000256" key="5">
    <source>
        <dbReference type="ARBA" id="ARBA00023136"/>
    </source>
</evidence>
<dbReference type="PANTHER" id="PTHR48041">
    <property type="entry name" value="ABC TRANSPORTER G FAMILY MEMBER 28"/>
    <property type="match status" value="1"/>
</dbReference>
<dbReference type="GO" id="GO:0016020">
    <property type="term" value="C:membrane"/>
    <property type="evidence" value="ECO:0007669"/>
    <property type="project" value="UniProtKB-SubCell"/>
</dbReference>
<dbReference type="GO" id="GO:0005524">
    <property type="term" value="F:ATP binding"/>
    <property type="evidence" value="ECO:0007669"/>
    <property type="project" value="InterPro"/>
</dbReference>
<comment type="subcellular location">
    <subcellularLocation>
        <location evidence="1">Membrane</location>
        <topology evidence="1">Multi-pass membrane protein</topology>
    </subcellularLocation>
</comment>
<dbReference type="InterPro" id="IPR003439">
    <property type="entry name" value="ABC_transporter-like_ATP-bd"/>
</dbReference>
<dbReference type="Proteomes" id="UP001164929">
    <property type="component" value="Chromosome 15"/>
</dbReference>
<sequence length="210" mass="23418">MASRGRSDTNNNLETLLDLDKLATRNGVAPEPRKMMPGNGLEFKNLSYSVMKKQKKDGVWITKEAYLLNDISGQAIGGEIMAIMGPIGAGKSTFLDAIADRIAKRSLEGSVRIDGKPISTNHMKMISSYVMQDDQLFPAVTVFETFMFAAEVRLPPSISRAEKKKRVYELLDQLGLTDDVPFLITQTQRHKLILYEFLCSQIDSQLALIC</sequence>
<keyword evidence="8" id="KW-1185">Reference proteome</keyword>
<dbReference type="GO" id="GO:0016887">
    <property type="term" value="F:ATP hydrolysis activity"/>
    <property type="evidence" value="ECO:0007669"/>
    <property type="project" value="InterPro"/>
</dbReference>
<evidence type="ECO:0000256" key="1">
    <source>
        <dbReference type="ARBA" id="ARBA00004141"/>
    </source>
</evidence>
<proteinExistence type="predicted"/>
<evidence type="ECO:0000256" key="2">
    <source>
        <dbReference type="ARBA" id="ARBA00022448"/>
    </source>
</evidence>
<evidence type="ECO:0000259" key="6">
    <source>
        <dbReference type="Pfam" id="PF00005"/>
    </source>
</evidence>
<dbReference type="AlphaFoldDB" id="A0AAD6PW94"/>
<evidence type="ECO:0000256" key="3">
    <source>
        <dbReference type="ARBA" id="ARBA00022692"/>
    </source>
</evidence>
<protein>
    <submittedName>
        <fullName evidence="7">ABC transporter G family member 17-like</fullName>
    </submittedName>
</protein>
<feature type="domain" description="ABC transporter" evidence="6">
    <location>
        <begin position="68"/>
        <end position="179"/>
    </location>
</feature>
<dbReference type="Pfam" id="PF00005">
    <property type="entry name" value="ABC_tran"/>
    <property type="match status" value="1"/>
</dbReference>
<evidence type="ECO:0000313" key="7">
    <source>
        <dbReference type="EMBL" id="KAJ6969969.1"/>
    </source>
</evidence>
<dbReference type="InterPro" id="IPR050352">
    <property type="entry name" value="ABCG_transporters"/>
</dbReference>
<organism evidence="7 8">
    <name type="scientific">Populus alba x Populus x berolinensis</name>
    <dbReference type="NCBI Taxonomy" id="444605"/>
    <lineage>
        <taxon>Eukaryota</taxon>
        <taxon>Viridiplantae</taxon>
        <taxon>Streptophyta</taxon>
        <taxon>Embryophyta</taxon>
        <taxon>Tracheophyta</taxon>
        <taxon>Spermatophyta</taxon>
        <taxon>Magnoliopsida</taxon>
        <taxon>eudicotyledons</taxon>
        <taxon>Gunneridae</taxon>
        <taxon>Pentapetalae</taxon>
        <taxon>rosids</taxon>
        <taxon>fabids</taxon>
        <taxon>Malpighiales</taxon>
        <taxon>Salicaceae</taxon>
        <taxon>Saliceae</taxon>
        <taxon>Populus</taxon>
    </lineage>
</organism>
<dbReference type="PANTHER" id="PTHR48041:SF73">
    <property type="entry name" value="ABC TRANSPORTER G FAMILY MEMBER STR"/>
    <property type="match status" value="1"/>
</dbReference>